<dbReference type="EMBL" id="PKPP01006706">
    <property type="protein sequence ID" value="PWA55618.1"/>
    <property type="molecule type" value="Genomic_DNA"/>
</dbReference>
<comment type="caution">
    <text evidence="2">The sequence shown here is derived from an EMBL/GenBank/DDBJ whole genome shotgun (WGS) entry which is preliminary data.</text>
</comment>
<sequence>MECQFRFQRIPVSKGENHGMKVEIKLPCGAASMYKADDWAYDSYYPVSTLMGTDYDASCASQNLFAVIYLAFSCTIVYHCLCCDHFFEGFALSSCISPSKFGGSHSMNQFICLVYLNALKEISLTDHPQVENVRSSQGVDLRYLESNSLNGEIPSNIINHNFGDHHCDLNYFISSLSLRVIATPHKHNSTFFCSNVVGTLVNGDSLLNGKAYKISRCLLGYNKCTEKVQDSKFYSTSFIVRLSRKAYKISRCLLGDNKCTEKFQDSKFNSASFIARLSRSDEQIFNILLLSNVVDHNKYLHMVLDLMMILKSSGLCQYTSSNNKWAVSNRGSFISNLNGLQYTTQTASQITGTLDSELYKTARIPPNSLRYYDLRLSNRGYNIELHFSEIQMEDSESWRGIGRRLFVIYIQVRVAGYLLSTSLIIIIHYWPDGVNMPSEWHQKLFVLKPCLHRLVTC</sequence>
<evidence type="ECO:0000313" key="3">
    <source>
        <dbReference type="Proteomes" id="UP000245207"/>
    </source>
</evidence>
<dbReference type="AlphaFoldDB" id="A0A2U1M2X7"/>
<gene>
    <name evidence="2" type="ORF">CTI12_AA426190</name>
</gene>
<evidence type="ECO:0000259" key="1">
    <source>
        <dbReference type="Pfam" id="PF11721"/>
    </source>
</evidence>
<dbReference type="Gene3D" id="2.60.120.430">
    <property type="entry name" value="Galactose-binding lectin"/>
    <property type="match status" value="1"/>
</dbReference>
<feature type="domain" description="Malectin" evidence="1">
    <location>
        <begin position="343"/>
        <end position="412"/>
    </location>
</feature>
<name>A0A2U1M2X7_ARTAN</name>
<dbReference type="PANTHER" id="PTHR34081">
    <property type="entry name" value="MALECTIN DOMAIN-CONTAINING PROTEIN"/>
    <property type="match status" value="1"/>
</dbReference>
<dbReference type="PANTHER" id="PTHR34081:SF1">
    <property type="entry name" value="MALECTIN, LEUCINE-RICH REPEAT DOMAIN, L DOMAIN-LIKE PROTEIN-RELATED"/>
    <property type="match status" value="1"/>
</dbReference>
<protein>
    <submittedName>
        <fullName evidence="2">Malectin, Leucine-rich repeat domain, L domain-like protein</fullName>
    </submittedName>
</protein>
<keyword evidence="3" id="KW-1185">Reference proteome</keyword>
<proteinExistence type="predicted"/>
<dbReference type="STRING" id="35608.A0A2U1M2X7"/>
<accession>A0A2U1M2X7</accession>
<organism evidence="2 3">
    <name type="scientific">Artemisia annua</name>
    <name type="common">Sweet wormwood</name>
    <dbReference type="NCBI Taxonomy" id="35608"/>
    <lineage>
        <taxon>Eukaryota</taxon>
        <taxon>Viridiplantae</taxon>
        <taxon>Streptophyta</taxon>
        <taxon>Embryophyta</taxon>
        <taxon>Tracheophyta</taxon>
        <taxon>Spermatophyta</taxon>
        <taxon>Magnoliopsida</taxon>
        <taxon>eudicotyledons</taxon>
        <taxon>Gunneridae</taxon>
        <taxon>Pentapetalae</taxon>
        <taxon>asterids</taxon>
        <taxon>campanulids</taxon>
        <taxon>Asterales</taxon>
        <taxon>Asteraceae</taxon>
        <taxon>Asteroideae</taxon>
        <taxon>Anthemideae</taxon>
        <taxon>Artemisiinae</taxon>
        <taxon>Artemisia</taxon>
    </lineage>
</organism>
<dbReference type="Pfam" id="PF11721">
    <property type="entry name" value="Malectin"/>
    <property type="match status" value="1"/>
</dbReference>
<dbReference type="InterPro" id="IPR021720">
    <property type="entry name" value="Malectin_dom"/>
</dbReference>
<evidence type="ECO:0000313" key="2">
    <source>
        <dbReference type="EMBL" id="PWA55618.1"/>
    </source>
</evidence>
<reference evidence="2 3" key="1">
    <citation type="journal article" date="2018" name="Mol. Plant">
        <title>The genome of Artemisia annua provides insight into the evolution of Asteraceae family and artemisinin biosynthesis.</title>
        <authorList>
            <person name="Shen Q."/>
            <person name="Zhang L."/>
            <person name="Liao Z."/>
            <person name="Wang S."/>
            <person name="Yan T."/>
            <person name="Shi P."/>
            <person name="Liu M."/>
            <person name="Fu X."/>
            <person name="Pan Q."/>
            <person name="Wang Y."/>
            <person name="Lv Z."/>
            <person name="Lu X."/>
            <person name="Zhang F."/>
            <person name="Jiang W."/>
            <person name="Ma Y."/>
            <person name="Chen M."/>
            <person name="Hao X."/>
            <person name="Li L."/>
            <person name="Tang Y."/>
            <person name="Lv G."/>
            <person name="Zhou Y."/>
            <person name="Sun X."/>
            <person name="Brodelius P.E."/>
            <person name="Rose J.K.C."/>
            <person name="Tang K."/>
        </authorList>
    </citation>
    <scope>NUCLEOTIDE SEQUENCE [LARGE SCALE GENOMIC DNA]</scope>
    <source>
        <strain evidence="3">cv. Huhao1</strain>
        <tissue evidence="2">Leaf</tissue>
    </source>
</reference>
<dbReference type="Proteomes" id="UP000245207">
    <property type="component" value="Unassembled WGS sequence"/>
</dbReference>